<dbReference type="OrthoDB" id="2691851at2759"/>
<dbReference type="Proteomes" id="UP000717328">
    <property type="component" value="Unassembled WGS sequence"/>
</dbReference>
<reference evidence="1" key="2">
    <citation type="submission" date="2021-10" db="EMBL/GenBank/DDBJ databases">
        <title>Phylogenomics reveals ancestral predisposition of the termite-cultivated fungus Termitomyces towards a domesticated lifestyle.</title>
        <authorList>
            <person name="Auxier B."/>
            <person name="Grum-Grzhimaylo A."/>
            <person name="Cardenas M.E."/>
            <person name="Lodge J.D."/>
            <person name="Laessoe T."/>
            <person name="Pedersen O."/>
            <person name="Smith M.E."/>
            <person name="Kuyper T.W."/>
            <person name="Franco-Molano E.A."/>
            <person name="Baroni T.J."/>
            <person name="Aanen D.K."/>
        </authorList>
    </citation>
    <scope>NUCLEOTIDE SEQUENCE</scope>
    <source>
        <strain evidence="1">D49</strain>
    </source>
</reference>
<comment type="caution">
    <text evidence="1">The sequence shown here is derived from an EMBL/GenBank/DDBJ whole genome shotgun (WGS) entry which is preliminary data.</text>
</comment>
<organism evidence="1 2">
    <name type="scientific">Sphagnurus paluster</name>
    <dbReference type="NCBI Taxonomy" id="117069"/>
    <lineage>
        <taxon>Eukaryota</taxon>
        <taxon>Fungi</taxon>
        <taxon>Dikarya</taxon>
        <taxon>Basidiomycota</taxon>
        <taxon>Agaricomycotina</taxon>
        <taxon>Agaricomycetes</taxon>
        <taxon>Agaricomycetidae</taxon>
        <taxon>Agaricales</taxon>
        <taxon>Tricholomatineae</taxon>
        <taxon>Lyophyllaceae</taxon>
        <taxon>Sphagnurus</taxon>
    </lineage>
</organism>
<protein>
    <submittedName>
        <fullName evidence="1">Uncharacterized protein</fullName>
    </submittedName>
</protein>
<accession>A0A9P7K2X3</accession>
<proteinExistence type="predicted"/>
<keyword evidence="2" id="KW-1185">Reference proteome</keyword>
<gene>
    <name evidence="1" type="ORF">H0H81_002361</name>
</gene>
<evidence type="ECO:0000313" key="1">
    <source>
        <dbReference type="EMBL" id="KAG5634335.1"/>
    </source>
</evidence>
<dbReference type="AlphaFoldDB" id="A0A9P7K2X3"/>
<dbReference type="EMBL" id="JABCKI010006469">
    <property type="protein sequence ID" value="KAG5634335.1"/>
    <property type="molecule type" value="Genomic_DNA"/>
</dbReference>
<evidence type="ECO:0000313" key="2">
    <source>
        <dbReference type="Proteomes" id="UP000717328"/>
    </source>
</evidence>
<sequence length="333" mass="37062">MNHSIFRLPSLSTIQPYCRQHQLKPCLGSIKITDVLDNIDTLFGPCPELNGTQYTGQVITDEELGIPKKRSGHTLSFDELATERRIDYLPLSDEMGGFCLEHVDGAVETVRIGEDIKAVELAVQAVKDGKVHIAHETSVGAISRLARNNYSAKPVFMASTCKKGTWRESLQNIQTVMEGWKCSEYGEQKNGPIFSVASDGDSTRHAALFMMCMHTEITSENPLFPFISGLLGLNRGVSYDNLTMDFDYKHLFKHGMVVKDVCINRDLLTLWLERLPGYNWSETSIHALLNPTDAQDVPRAVKLLLCIVELGSLDKNELDPSEAAEFEALCLLG</sequence>
<reference evidence="1" key="1">
    <citation type="submission" date="2021-02" db="EMBL/GenBank/DDBJ databases">
        <authorList>
            <person name="Nieuwenhuis M."/>
            <person name="Van De Peppel L.J.J."/>
        </authorList>
    </citation>
    <scope>NUCLEOTIDE SEQUENCE</scope>
    <source>
        <strain evidence="1">D49</strain>
    </source>
</reference>
<name>A0A9P7K2X3_9AGAR</name>